<sequence>MSFASTLAAKMGAPGPGPLSAPPAVAAYLALSGDDRAQPEALQQLYGVIQALSQGYECPPETRRRLVEAVLATVSEIQPEATTASNHPLVPPTCALLKLLGRNPAGTEQLARPDGLRLLLRLGGLERIAEISDPEPAASKDAKSPARDDILNPDDNEEDRDALATAALAQAKDDPLSASESEALRCLANTLTLHPSARDVFPEVILADERRAALRGLVRLLTCKRAGFLSGRILFLLTSKPSEVIAELAHGGECIDALQTFAEQFLTIYKSPLHRALLAAGPPTTTYTDILKEHLKLAYNLMLQYSRAPPSLPEAFAEDSLDDLGTGTAQKKKRFWRRKSSCSGVDQPSGSAGTNSPTPDAPPLSNAEGASSPSSPGAERTRSSSPVRFAKRVVGAVKRASPTTSPKGSMSNPKRPNAGELSEGNGPNSLSLTAAHVFLPLFRPYLVLATTSPLMEPAPSTPLSPNGAKKEVSPTVRAALNTLLNFPLELEELSGWSNSWLQYVPPRISSTDGTVLRGGGIGSLGERLVEIVQAVCDLHFPADRVPPHPKMVTKQDREHGRTLEAPCHPDEWLPSAGEEAQKVEEVLGPVVLLLRKLSMLSEAQAAFRELIFPDHIDRTLPLDRQPSLAGHLVRLMSSILLPNTAFGVGEFIYNLCDRSPEKLVRTIGYGNASGFLQNRQELIPPPPAEEDDTAETTPSGDGTASAATPRINPITGAYDQKQPEGPPLTEEEKEREAERLYTLFERMAHTGVISTENPVSRAKKEGRLEDTTADREAELERIRREEEELEQEVERDLKEWRASRGRSAATGV</sequence>
<feature type="compositionally biased region" description="Low complexity" evidence="6">
    <location>
        <begin position="367"/>
        <end position="378"/>
    </location>
</feature>
<evidence type="ECO:0000313" key="8">
    <source>
        <dbReference type="Proteomes" id="UP000777482"/>
    </source>
</evidence>
<dbReference type="GO" id="GO:0001965">
    <property type="term" value="F:G-protein alpha-subunit binding"/>
    <property type="evidence" value="ECO:0007669"/>
    <property type="project" value="TreeGrafter"/>
</dbReference>
<organism evidence="7 8">
    <name type="scientific">Rhodotorula mucilaginosa</name>
    <name type="common">Yeast</name>
    <name type="synonym">Rhodotorula rubra</name>
    <dbReference type="NCBI Taxonomy" id="5537"/>
    <lineage>
        <taxon>Eukaryota</taxon>
        <taxon>Fungi</taxon>
        <taxon>Dikarya</taxon>
        <taxon>Basidiomycota</taxon>
        <taxon>Pucciniomycotina</taxon>
        <taxon>Microbotryomycetes</taxon>
        <taxon>Sporidiobolales</taxon>
        <taxon>Sporidiobolaceae</taxon>
        <taxon>Rhodotorula</taxon>
    </lineage>
</organism>
<dbReference type="GO" id="GO:0007186">
    <property type="term" value="P:G protein-coupled receptor signaling pathway"/>
    <property type="evidence" value="ECO:0007669"/>
    <property type="project" value="TreeGrafter"/>
</dbReference>
<dbReference type="GO" id="GO:0005085">
    <property type="term" value="F:guanyl-nucleotide exchange factor activity"/>
    <property type="evidence" value="ECO:0007669"/>
    <property type="project" value="UniProtKB-KW"/>
</dbReference>
<feature type="region of interest" description="Disordered" evidence="6">
    <location>
        <begin position="322"/>
        <end position="427"/>
    </location>
</feature>
<keyword evidence="8" id="KW-1185">Reference proteome</keyword>
<feature type="compositionally biased region" description="Basic and acidic residues" evidence="6">
    <location>
        <begin position="762"/>
        <end position="802"/>
    </location>
</feature>
<name>A0A9P7B1T6_RHOMI</name>
<dbReference type="PRINTS" id="PR01802">
    <property type="entry name" value="SYNEMBRYN"/>
</dbReference>
<dbReference type="OrthoDB" id="5585685at2759"/>
<feature type="region of interest" description="Disordered" evidence="6">
    <location>
        <begin position="131"/>
        <end position="158"/>
    </location>
</feature>
<feature type="region of interest" description="Disordered" evidence="6">
    <location>
        <begin position="753"/>
        <end position="812"/>
    </location>
</feature>
<keyword evidence="4" id="KW-0344">Guanine-nucleotide releasing factor</keyword>
<feature type="compositionally biased region" description="Polar residues" evidence="6">
    <location>
        <begin position="401"/>
        <end position="414"/>
    </location>
</feature>
<dbReference type="EMBL" id="PUHQ01000165">
    <property type="protein sequence ID" value="KAG0653999.1"/>
    <property type="molecule type" value="Genomic_DNA"/>
</dbReference>
<evidence type="ECO:0000256" key="5">
    <source>
        <dbReference type="ARBA" id="ARBA00023186"/>
    </source>
</evidence>
<evidence type="ECO:0000256" key="2">
    <source>
        <dbReference type="ARBA" id="ARBA00009049"/>
    </source>
</evidence>
<dbReference type="GO" id="GO:0005938">
    <property type="term" value="C:cell cortex"/>
    <property type="evidence" value="ECO:0007669"/>
    <property type="project" value="UniProtKB-SubCell"/>
</dbReference>
<dbReference type="Pfam" id="PF10165">
    <property type="entry name" value="Ric8"/>
    <property type="match status" value="1"/>
</dbReference>
<dbReference type="Proteomes" id="UP000777482">
    <property type="component" value="Unassembled WGS sequence"/>
</dbReference>
<protein>
    <submittedName>
        <fullName evidence="7">Uncharacterized protein</fullName>
    </submittedName>
</protein>
<feature type="region of interest" description="Disordered" evidence="6">
    <location>
        <begin position="677"/>
        <end position="736"/>
    </location>
</feature>
<dbReference type="PANTHER" id="PTHR12425">
    <property type="entry name" value="SYNEMBRYN"/>
    <property type="match status" value="1"/>
</dbReference>
<keyword evidence="3" id="KW-0963">Cytoplasm</keyword>
<accession>A0A9P7B1T6</accession>
<evidence type="ECO:0000256" key="4">
    <source>
        <dbReference type="ARBA" id="ARBA00022658"/>
    </source>
</evidence>
<dbReference type="AlphaFoldDB" id="A0A9P7B1T6"/>
<evidence type="ECO:0000256" key="6">
    <source>
        <dbReference type="SAM" id="MobiDB-lite"/>
    </source>
</evidence>
<evidence type="ECO:0000256" key="3">
    <source>
        <dbReference type="ARBA" id="ARBA00022490"/>
    </source>
</evidence>
<proteinExistence type="inferred from homology"/>
<evidence type="ECO:0000313" key="7">
    <source>
        <dbReference type="EMBL" id="KAG0653999.1"/>
    </source>
</evidence>
<dbReference type="PANTHER" id="PTHR12425:SF5">
    <property type="entry name" value="SYNEMBRYN"/>
    <property type="match status" value="1"/>
</dbReference>
<feature type="compositionally biased region" description="Polar residues" evidence="6">
    <location>
        <begin position="341"/>
        <end position="358"/>
    </location>
</feature>
<reference evidence="7 8" key="1">
    <citation type="submission" date="2020-11" db="EMBL/GenBank/DDBJ databases">
        <title>Kefir isolates.</title>
        <authorList>
            <person name="Marcisauskas S."/>
            <person name="Kim Y."/>
            <person name="Blasche S."/>
        </authorList>
    </citation>
    <scope>NUCLEOTIDE SEQUENCE [LARGE SCALE GENOMIC DNA]</scope>
    <source>
        <strain evidence="7 8">KR</strain>
    </source>
</reference>
<comment type="caution">
    <text evidence="7">The sequence shown here is derived from an EMBL/GenBank/DDBJ whole genome shotgun (WGS) entry which is preliminary data.</text>
</comment>
<keyword evidence="5" id="KW-0143">Chaperone</keyword>
<comment type="subcellular location">
    <subcellularLocation>
        <location evidence="1">Cytoplasm</location>
        <location evidence="1">Cell cortex</location>
    </subcellularLocation>
</comment>
<comment type="similarity">
    <text evidence="2">Belongs to the synembryn family.</text>
</comment>
<evidence type="ECO:0000256" key="1">
    <source>
        <dbReference type="ARBA" id="ARBA00004544"/>
    </source>
</evidence>
<gene>
    <name evidence="7" type="ORF">C6P46_002017</name>
</gene>
<feature type="compositionally biased region" description="Basic and acidic residues" evidence="6">
    <location>
        <begin position="138"/>
        <end position="150"/>
    </location>
</feature>
<feature type="compositionally biased region" description="Basic residues" evidence="6">
    <location>
        <begin position="330"/>
        <end position="340"/>
    </location>
</feature>
<dbReference type="InterPro" id="IPR008376">
    <property type="entry name" value="Chaperone_Ric-8_A/B"/>
</dbReference>
<dbReference type="InterPro" id="IPR019318">
    <property type="entry name" value="Gua_nucleotide_exch_fac_Ric8"/>
</dbReference>